<dbReference type="AlphaFoldDB" id="A0A917EEM0"/>
<evidence type="ECO:0000259" key="11">
    <source>
        <dbReference type="Pfam" id="PF18327"/>
    </source>
</evidence>
<protein>
    <recommendedName>
        <fullName evidence="5">Bifunctional protein PutA</fullName>
    </recommendedName>
    <domain>
        <recommendedName>
            <fullName evidence="5">Proline dehydrogenase</fullName>
            <ecNumber evidence="5">1.5.5.2</ecNumber>
        </recommendedName>
        <alternativeName>
            <fullName evidence="5">Proline oxidase</fullName>
        </alternativeName>
    </domain>
    <domain>
        <recommendedName>
            <fullName evidence="5">Delta-1-pyrroline-5-carboxylate dehydrogenase</fullName>
            <shortName evidence="5">P5C dehydrogenase</shortName>
            <ecNumber evidence="5">1.2.1.88</ecNumber>
        </recommendedName>
        <alternativeName>
            <fullName evidence="5">L-glutamate gamma-semialdehyde dehydrogenase</fullName>
        </alternativeName>
    </domain>
</protein>
<feature type="region of interest" description="Disordered" evidence="7">
    <location>
        <begin position="419"/>
        <end position="486"/>
    </location>
</feature>
<dbReference type="PANTHER" id="PTHR42862:SF1">
    <property type="entry name" value="DELTA-1-PYRROLINE-5-CARBOXYLATE DEHYDROGENASE 2, ISOFORM A-RELATED"/>
    <property type="match status" value="1"/>
</dbReference>
<comment type="similarity">
    <text evidence="5">In the N-terminal section; belongs to the proline dehydrogenase family.</text>
</comment>
<dbReference type="SUPFAM" id="SSF51730">
    <property type="entry name" value="FAD-linked oxidoreductase"/>
    <property type="match status" value="2"/>
</dbReference>
<proteinExistence type="inferred from homology"/>
<dbReference type="InterPro" id="IPR041349">
    <property type="entry name" value="PRODH"/>
</dbReference>
<dbReference type="InterPro" id="IPR024082">
    <property type="entry name" value="PRODH_PutA_dom_II"/>
</dbReference>
<evidence type="ECO:0000256" key="7">
    <source>
        <dbReference type="SAM" id="MobiDB-lite"/>
    </source>
</evidence>
<dbReference type="GO" id="GO:0004657">
    <property type="term" value="F:proline dehydrogenase activity"/>
    <property type="evidence" value="ECO:0007669"/>
    <property type="project" value="UniProtKB-UniRule"/>
</dbReference>
<keyword evidence="5" id="KW-0804">Transcription</keyword>
<dbReference type="PANTHER" id="PTHR42862">
    <property type="entry name" value="DELTA-1-PYRROLINE-5-CARBOXYLATE DEHYDROGENASE 1, ISOFORM A-RELATED"/>
    <property type="match status" value="1"/>
</dbReference>
<evidence type="ECO:0000313" key="13">
    <source>
        <dbReference type="Proteomes" id="UP000612855"/>
    </source>
</evidence>
<keyword evidence="5" id="KW-0805">Transcription regulation</keyword>
<dbReference type="EC" id="1.2.1.88" evidence="5"/>
<dbReference type="GO" id="GO:0003700">
    <property type="term" value="F:DNA-binding transcription factor activity"/>
    <property type="evidence" value="ECO:0007669"/>
    <property type="project" value="InterPro"/>
</dbReference>
<dbReference type="GO" id="GO:0003842">
    <property type="term" value="F:L-glutamate gamma-semialdehyde dehydrogenase activity"/>
    <property type="evidence" value="ECO:0007669"/>
    <property type="project" value="UniProtKB-UniRule"/>
</dbReference>
<comment type="pathway">
    <text evidence="5">Amino-acid degradation; L-proline degradation into L-glutamate; L-glutamate from L-proline: step 1/2.</text>
</comment>
<sequence>MLTDIRTALRAATLGPEGDALSRLIDQAALSDTDRAAVSADAAGLIRRVRSAAAPGMMESFLAEYGLSTKEGVALMCLAEALLRVPDAETIDDLIQDKIAPHDWGAHVGDSGSLMVNASTWALMLTGRVLDDEEDDGVVGALRGMVRRLGEPVIRTAVGRAMREMGSQFVLGRDIREAMTRAKTRERQGFTYSYDMLGEAARTEDDAMRYHGAYAQAIAAIAAAATTGDIRTNPGISVKLSALHPRYEVAKTDTMLPDLTARTLQLARAAKDAGIGFNIDAEEQDRLDLSLDVIEAVLSDPTLAGWDGFGVVVQAYGPRAAHVLDWLYALATRLDRRIMVRLVKGAYWDTEIKRAQVLGLSGFPVFTRKANTDVSYIANARKLLDMRDRIYPQFATHNAHTVAAILHMARGDNAKPRAVAEPVDPANHPAATGSAANGPPITGAAGTDGPAATGPATTGPVATDGATAGPVARGEPSDPGAAATGAPEDTFEFQRLHGMGEALHDAVLKTHGTRCRIYAPVGAHRDLLAYLVRRLLENGANSSFVHQIVDDAVAPETIARDPFAHCDGAPNPAIAHPAAIYGAGRTAAKGWDLTDPRDLSDIETGRKPFAKGYQWQAGIGKMTRNVVNPADSTDIVGQVSETSEWMVHAAISTAAAAQPGWAATPVATRADILRATADLYETHTPELLALCTREAGKTLSDGVAEIREAVDFLRYYANQAARAERDTIARGVIACISPWNFPLAIFTGQIAAALVTGNAVIAKPAEQTPLIAARATALMHEAGVPVEVLHLLPGDGPSVGAPLTADPRITGVCFTGSTEVAQIINRQLAQTAPEAMLIAETGGLNAMVVDSTALPEQAVRDILASAFQSAGQRCSALRILYVQRDVEEKVIEMLSGAMDSLTIGDPWHLSTDTGPVIDAEARDTIAAYCADMEGKGRLIKRLDAPQDGLFVAPHVFRVSGIAEMDREIFGPVLHVARFDADQLDRVIADVNAKGYGLTFGLHTRIDSRVQQVVDALHVGNLYVNRNQIGAVVGSQPFGGEGLSGTGPKAGGPLYLSRFRRAPVAATPEATQAEAIPTAMLTSALDALSPSAWAKRGDRISTLRALLRGAAAEAMSAVAALDMGPLDLPGPTGESNRLSLVARGRVLCLGPDAETLLAQVVQALGTDNAVLAVAPAAPEVLSALLRADIPLRALSGTVPPEALRTLPLNAVAAADPALRAQLAQREGPILPLITAPLDPAAYAHERAVCIDTTAAGGNATLLAKAG</sequence>
<comment type="catalytic activity">
    <reaction evidence="4 5">
        <text>L-glutamate 5-semialdehyde + NAD(+) + H2O = L-glutamate + NADH + 2 H(+)</text>
        <dbReference type="Rhea" id="RHEA:30235"/>
        <dbReference type="ChEBI" id="CHEBI:15377"/>
        <dbReference type="ChEBI" id="CHEBI:15378"/>
        <dbReference type="ChEBI" id="CHEBI:29985"/>
        <dbReference type="ChEBI" id="CHEBI:57540"/>
        <dbReference type="ChEBI" id="CHEBI:57945"/>
        <dbReference type="ChEBI" id="CHEBI:58066"/>
        <dbReference type="EC" id="1.2.1.88"/>
    </reaction>
</comment>
<comment type="cofactor">
    <cofactor evidence="5">
        <name>FAD</name>
        <dbReference type="ChEBI" id="CHEBI:57692"/>
    </cofactor>
</comment>
<dbReference type="InterPro" id="IPR050485">
    <property type="entry name" value="Proline_metab_enzyme"/>
</dbReference>
<dbReference type="PROSITE" id="PS00070">
    <property type="entry name" value="ALDEHYDE_DEHYDR_CYS"/>
    <property type="match status" value="1"/>
</dbReference>
<dbReference type="InterPro" id="IPR005933">
    <property type="entry name" value="PutA_C"/>
</dbReference>
<dbReference type="InterPro" id="IPR024089">
    <property type="entry name" value="PRODH_PutA_dom_I/II"/>
</dbReference>
<evidence type="ECO:0000256" key="3">
    <source>
        <dbReference type="ARBA" id="ARBA00023027"/>
    </source>
</evidence>
<feature type="domain" description="Proline utilization A proline dehydrogenase N-terminal" evidence="11">
    <location>
        <begin position="3"/>
        <end position="50"/>
    </location>
</feature>
<comment type="caution">
    <text evidence="12">The sequence shown here is derived from an EMBL/GenBank/DDBJ whole genome shotgun (WGS) entry which is preliminary data.</text>
</comment>
<feature type="domain" description="Proline dehydrogenase" evidence="9">
    <location>
        <begin position="483"/>
        <end position="547"/>
    </location>
</feature>
<dbReference type="InterPro" id="IPR025703">
    <property type="entry name" value="Bifunct_PutA"/>
</dbReference>
<keyword evidence="5" id="KW-0642">Proline metabolism</keyword>
<dbReference type="Pfam" id="PF18327">
    <property type="entry name" value="PRODH"/>
    <property type="match status" value="1"/>
</dbReference>
<dbReference type="InterPro" id="IPR016160">
    <property type="entry name" value="Ald_DH_CS_CYS"/>
</dbReference>
<organism evidence="12 13">
    <name type="scientific">Primorskyibacter flagellatus</name>
    <dbReference type="NCBI Taxonomy" id="1387277"/>
    <lineage>
        <taxon>Bacteria</taxon>
        <taxon>Pseudomonadati</taxon>
        <taxon>Pseudomonadota</taxon>
        <taxon>Alphaproteobacteria</taxon>
        <taxon>Rhodobacterales</taxon>
        <taxon>Roseobacteraceae</taxon>
        <taxon>Primorskyibacter</taxon>
    </lineage>
</organism>
<keyword evidence="13" id="KW-1185">Reference proteome</keyword>
<evidence type="ECO:0000256" key="6">
    <source>
        <dbReference type="PIRSR" id="PIRSR000197-1"/>
    </source>
</evidence>
<evidence type="ECO:0000256" key="1">
    <source>
        <dbReference type="ARBA" id="ARBA00004786"/>
    </source>
</evidence>
<keyword evidence="5" id="KW-0678">Repressor</keyword>
<dbReference type="CDD" id="cd07125">
    <property type="entry name" value="ALDH_PutA-P5CDH"/>
    <property type="match status" value="1"/>
</dbReference>
<dbReference type="RefSeq" id="WP_229737520.1">
    <property type="nucleotide sequence ID" value="NZ_BMFJ01000001.1"/>
</dbReference>
<dbReference type="InterPro" id="IPR015590">
    <property type="entry name" value="Aldehyde_DH_dom"/>
</dbReference>
<dbReference type="InterPro" id="IPR029041">
    <property type="entry name" value="FAD-linked_oxidoreductase-like"/>
</dbReference>
<dbReference type="InterPro" id="IPR016163">
    <property type="entry name" value="Ald_DH_C"/>
</dbReference>
<gene>
    <name evidence="12" type="ORF">GCM10011360_20360</name>
</gene>
<dbReference type="EMBL" id="BMFJ01000001">
    <property type="protein sequence ID" value="GGE32435.1"/>
    <property type="molecule type" value="Genomic_DNA"/>
</dbReference>
<dbReference type="Pfam" id="PF14850">
    <property type="entry name" value="Pro_dh-DNA_bdg"/>
    <property type="match status" value="1"/>
</dbReference>
<evidence type="ECO:0000259" key="8">
    <source>
        <dbReference type="Pfam" id="PF00171"/>
    </source>
</evidence>
<comment type="catalytic activity">
    <reaction evidence="5">
        <text>L-proline + a quinone = (S)-1-pyrroline-5-carboxylate + a quinol + H(+)</text>
        <dbReference type="Rhea" id="RHEA:23784"/>
        <dbReference type="ChEBI" id="CHEBI:15378"/>
        <dbReference type="ChEBI" id="CHEBI:17388"/>
        <dbReference type="ChEBI" id="CHEBI:24646"/>
        <dbReference type="ChEBI" id="CHEBI:60039"/>
        <dbReference type="ChEBI" id="CHEBI:132124"/>
        <dbReference type="EC" id="1.5.5.2"/>
    </reaction>
</comment>
<dbReference type="Pfam" id="PF01619">
    <property type="entry name" value="Pro_dh"/>
    <property type="match status" value="2"/>
</dbReference>
<keyword evidence="5" id="KW-0285">Flavoprotein</keyword>
<dbReference type="Gene3D" id="3.20.20.220">
    <property type="match status" value="1"/>
</dbReference>
<dbReference type="Gene3D" id="3.40.309.10">
    <property type="entry name" value="Aldehyde Dehydrogenase, Chain A, domain 2"/>
    <property type="match status" value="1"/>
</dbReference>
<dbReference type="SUPFAM" id="SSF81935">
    <property type="entry name" value="N-terminal domain of bifunctional PutA protein"/>
    <property type="match status" value="1"/>
</dbReference>
<dbReference type="GO" id="GO:0003677">
    <property type="term" value="F:DNA binding"/>
    <property type="evidence" value="ECO:0007669"/>
    <property type="project" value="UniProtKB-KW"/>
</dbReference>
<comment type="pathway">
    <text evidence="1 5">Amino-acid degradation; L-proline degradation into L-glutamate; L-glutamate from L-proline: step 2/2.</text>
</comment>
<feature type="domain" description="Proline dehydrogenase" evidence="9">
    <location>
        <begin position="179"/>
        <end position="417"/>
    </location>
</feature>
<evidence type="ECO:0000313" key="12">
    <source>
        <dbReference type="EMBL" id="GGE32435.1"/>
    </source>
</evidence>
<dbReference type="InterPro" id="IPR016162">
    <property type="entry name" value="Ald_DH_N"/>
</dbReference>
<feature type="compositionally biased region" description="Low complexity" evidence="7">
    <location>
        <begin position="438"/>
        <end position="470"/>
    </location>
</feature>
<dbReference type="Gene3D" id="1.20.5.460">
    <property type="entry name" value="Single helix bin"/>
    <property type="match status" value="1"/>
</dbReference>
<dbReference type="PIRSF" id="PIRSF000197">
    <property type="entry name" value="Bifunct_PutA"/>
    <property type="match status" value="1"/>
</dbReference>
<feature type="active site" evidence="6">
    <location>
        <position position="874"/>
    </location>
</feature>
<dbReference type="GO" id="GO:0009898">
    <property type="term" value="C:cytoplasmic side of plasma membrane"/>
    <property type="evidence" value="ECO:0007669"/>
    <property type="project" value="TreeGrafter"/>
</dbReference>
<dbReference type="NCBIfam" id="NF008869">
    <property type="entry name" value="PRK11904.1"/>
    <property type="match status" value="1"/>
</dbReference>
<comment type="similarity">
    <text evidence="5">In the C-terminal section; belongs to the aldehyde dehydrogenase family.</text>
</comment>
<feature type="domain" description="Aldehyde dehydrogenase" evidence="8">
    <location>
        <begin position="623"/>
        <end position="1058"/>
    </location>
</feature>
<evidence type="ECO:0000256" key="4">
    <source>
        <dbReference type="ARBA" id="ARBA00048142"/>
    </source>
</evidence>
<reference evidence="13" key="1">
    <citation type="journal article" date="2019" name="Int. J. Syst. Evol. Microbiol.">
        <title>The Global Catalogue of Microorganisms (GCM) 10K type strain sequencing project: providing services to taxonomists for standard genome sequencing and annotation.</title>
        <authorList>
            <consortium name="The Broad Institute Genomics Platform"/>
            <consortium name="The Broad Institute Genome Sequencing Center for Infectious Disease"/>
            <person name="Wu L."/>
            <person name="Ma J."/>
        </authorList>
    </citation>
    <scope>NUCLEOTIDE SEQUENCE [LARGE SCALE GENOMIC DNA]</scope>
    <source>
        <strain evidence="13">CGMCC 1.12664</strain>
    </source>
</reference>
<feature type="active site" evidence="6">
    <location>
        <position position="840"/>
    </location>
</feature>
<feature type="domain" description="Proline dehydrogenase PutA" evidence="10">
    <location>
        <begin position="57"/>
        <end position="169"/>
    </location>
</feature>
<dbReference type="FunFam" id="3.40.309.10:FF:000005">
    <property type="entry name" value="1-pyrroline-5-carboxylate dehydrogenase 1"/>
    <property type="match status" value="1"/>
</dbReference>
<dbReference type="Proteomes" id="UP000612855">
    <property type="component" value="Unassembled WGS sequence"/>
</dbReference>
<keyword evidence="5" id="KW-0274">FAD</keyword>
<comment type="function">
    <text evidence="5">Oxidizes proline to glutamate for use as a carbon and nitrogen source.</text>
</comment>
<evidence type="ECO:0000256" key="2">
    <source>
        <dbReference type="ARBA" id="ARBA00023002"/>
    </source>
</evidence>
<evidence type="ECO:0000259" key="10">
    <source>
        <dbReference type="Pfam" id="PF14850"/>
    </source>
</evidence>
<keyword evidence="5" id="KW-0238">DNA-binding</keyword>
<keyword evidence="2 5" id="KW-0560">Oxidoreductase</keyword>
<dbReference type="Pfam" id="PF00171">
    <property type="entry name" value="Aldedh"/>
    <property type="match status" value="1"/>
</dbReference>
<evidence type="ECO:0000259" key="9">
    <source>
        <dbReference type="Pfam" id="PF01619"/>
    </source>
</evidence>
<dbReference type="Gene3D" id="3.40.605.10">
    <property type="entry name" value="Aldehyde Dehydrogenase, Chain A, domain 1"/>
    <property type="match status" value="1"/>
</dbReference>
<dbReference type="SUPFAM" id="SSF53720">
    <property type="entry name" value="ALDH-like"/>
    <property type="match status" value="1"/>
</dbReference>
<dbReference type="InterPro" id="IPR016161">
    <property type="entry name" value="Ald_DH/histidinol_DH"/>
</dbReference>
<dbReference type="InterPro" id="IPR002872">
    <property type="entry name" value="Proline_DH_dom"/>
</dbReference>
<dbReference type="NCBIfam" id="TIGR01238">
    <property type="entry name" value="D1pyr5carbox3"/>
    <property type="match status" value="1"/>
</dbReference>
<dbReference type="EC" id="1.5.5.2" evidence="5"/>
<keyword evidence="3 5" id="KW-0520">NAD</keyword>
<evidence type="ECO:0000256" key="5">
    <source>
        <dbReference type="PIRNR" id="PIRNR000197"/>
    </source>
</evidence>
<accession>A0A917EEM0</accession>
<dbReference type="GO" id="GO:0010133">
    <property type="term" value="P:L-proline catabolic process to L-glutamate"/>
    <property type="evidence" value="ECO:0007669"/>
    <property type="project" value="UniProtKB-UniRule"/>
</dbReference>
<name>A0A917EEM0_9RHOB</name>